<dbReference type="FunFam" id="3.90.640.10:FF:000007">
    <property type="entry name" value="Actin like 7B"/>
    <property type="match status" value="1"/>
</dbReference>
<dbReference type="OrthoDB" id="337660at2759"/>
<evidence type="ECO:0000256" key="6">
    <source>
        <dbReference type="ARBA" id="ARBA00023212"/>
    </source>
</evidence>
<evidence type="ECO:0000256" key="4">
    <source>
        <dbReference type="ARBA" id="ARBA00022741"/>
    </source>
</evidence>
<dbReference type="HOGENOM" id="CLU_027965_0_2_1"/>
<comment type="subcellular location">
    <subcellularLocation>
        <location evidence="2">Cytoplasm</location>
        <location evidence="2">Cytoskeleton</location>
    </subcellularLocation>
</comment>
<dbReference type="Pfam" id="PF00022">
    <property type="entry name" value="Actin"/>
    <property type="match status" value="1"/>
</dbReference>
<reference evidence="8 9" key="1">
    <citation type="journal article" date="2013" name="Nature">
        <title>Insights into bilaterian evolution from three spiralian genomes.</title>
        <authorList>
            <person name="Simakov O."/>
            <person name="Marletaz F."/>
            <person name="Cho S.J."/>
            <person name="Edsinger-Gonzales E."/>
            <person name="Havlak P."/>
            <person name="Hellsten U."/>
            <person name="Kuo D.H."/>
            <person name="Larsson T."/>
            <person name="Lv J."/>
            <person name="Arendt D."/>
            <person name="Savage R."/>
            <person name="Osoegawa K."/>
            <person name="de Jong P."/>
            <person name="Grimwood J."/>
            <person name="Chapman J.A."/>
            <person name="Shapiro H."/>
            <person name="Aerts A."/>
            <person name="Otillar R.P."/>
            <person name="Terry A.Y."/>
            <person name="Boore J.L."/>
            <person name="Grigoriev I.V."/>
            <person name="Lindberg D.R."/>
            <person name="Seaver E.C."/>
            <person name="Weisblat D.A."/>
            <person name="Putnam N.H."/>
            <person name="Rokhsar D.S."/>
        </authorList>
    </citation>
    <scope>NUCLEOTIDE SEQUENCE [LARGE SCALE GENOMIC DNA]</scope>
</reference>
<evidence type="ECO:0000313" key="8">
    <source>
        <dbReference type="EMBL" id="ESO84253.1"/>
    </source>
</evidence>
<dbReference type="Gene3D" id="3.30.420.40">
    <property type="match status" value="2"/>
</dbReference>
<accession>V3Z137</accession>
<keyword evidence="4" id="KW-0547">Nucleotide-binding</keyword>
<dbReference type="RefSeq" id="XP_009065371.1">
    <property type="nucleotide sequence ID" value="XM_009067123.1"/>
</dbReference>
<sequence length="376" mass="42248">MSDDEENPAAVLDIGSAMVRAGFAGDVAPRSIFPSLIGRPSFTPAVMPTHCDLYIGDEVLAAKASLSITHPTEHGIVTNWDDMEILLNYIFNKELRVSPSDQAVLMTEPPLNPKSNATTMTQVMFEKYDVPKFYISNPGILSSLASGRGTGLMVDCGEGLAHVIPIYQGFTIPHSIRRQNLAGRDVTHNLQKLILKRGHTLTTDSEFEIVRDIKEQCCHVALDYEQEINDPYLPINNKNYELPDGTKLTLDSENIAGPEILFQPELYGREEKGLHKLVYETLMDCDIDMRRDFYCNIIISGGTTMLPGFTERLQKELQKLIPSRMICKVVSNPERKHSVWIGGSLLASLSTFSEKWITKEEYWECGPDIIHRRTFL</sequence>
<dbReference type="InterPro" id="IPR004000">
    <property type="entry name" value="Actin"/>
</dbReference>
<keyword evidence="3" id="KW-0963">Cytoplasm</keyword>
<dbReference type="InterPro" id="IPR043129">
    <property type="entry name" value="ATPase_NBD"/>
</dbReference>
<dbReference type="AlphaFoldDB" id="V3Z137"/>
<gene>
    <name evidence="8" type="ORF">LOTGIDRAFT_229705</name>
</gene>
<dbReference type="STRING" id="225164.V3Z137"/>
<evidence type="ECO:0000256" key="3">
    <source>
        <dbReference type="ARBA" id="ARBA00022490"/>
    </source>
</evidence>
<evidence type="ECO:0000256" key="7">
    <source>
        <dbReference type="RuleBase" id="RU000487"/>
    </source>
</evidence>
<dbReference type="SMART" id="SM00268">
    <property type="entry name" value="ACTIN"/>
    <property type="match status" value="1"/>
</dbReference>
<dbReference type="GO" id="GO:0005524">
    <property type="term" value="F:ATP binding"/>
    <property type="evidence" value="ECO:0007669"/>
    <property type="project" value="UniProtKB-KW"/>
</dbReference>
<comment type="function">
    <text evidence="1">Actins are highly conserved proteins that are involved in various types of cell motility and are ubiquitously expressed in all eukaryotic cells.</text>
</comment>
<dbReference type="EMBL" id="KB203566">
    <property type="protein sequence ID" value="ESO84253.1"/>
    <property type="molecule type" value="Genomic_DNA"/>
</dbReference>
<dbReference type="CTD" id="20248085"/>
<name>V3Z137_LOTGI</name>
<keyword evidence="9" id="KW-1185">Reference proteome</keyword>
<dbReference type="SUPFAM" id="SSF53067">
    <property type="entry name" value="Actin-like ATPase domain"/>
    <property type="match status" value="2"/>
</dbReference>
<protein>
    <recommendedName>
        <fullName evidence="10">Actin, cytoplasmic</fullName>
    </recommendedName>
</protein>
<organism evidence="8 9">
    <name type="scientific">Lottia gigantea</name>
    <name type="common">Giant owl limpet</name>
    <dbReference type="NCBI Taxonomy" id="225164"/>
    <lineage>
        <taxon>Eukaryota</taxon>
        <taxon>Metazoa</taxon>
        <taxon>Spiralia</taxon>
        <taxon>Lophotrochozoa</taxon>
        <taxon>Mollusca</taxon>
        <taxon>Gastropoda</taxon>
        <taxon>Patellogastropoda</taxon>
        <taxon>Lottioidea</taxon>
        <taxon>Lottiidae</taxon>
        <taxon>Lottia</taxon>
    </lineage>
</organism>
<dbReference type="FunFam" id="3.30.420.40:FF:000058">
    <property type="entry name" value="Putative actin-related protein 5"/>
    <property type="match status" value="1"/>
</dbReference>
<evidence type="ECO:0000313" key="9">
    <source>
        <dbReference type="Proteomes" id="UP000030746"/>
    </source>
</evidence>
<dbReference type="GeneID" id="20248085"/>
<dbReference type="KEGG" id="lgi:LOTGIDRAFT_229705"/>
<keyword evidence="6" id="KW-0206">Cytoskeleton</keyword>
<proteinExistence type="inferred from homology"/>
<evidence type="ECO:0000256" key="5">
    <source>
        <dbReference type="ARBA" id="ARBA00022840"/>
    </source>
</evidence>
<dbReference type="PRINTS" id="PR00190">
    <property type="entry name" value="ACTIN"/>
</dbReference>
<evidence type="ECO:0000256" key="1">
    <source>
        <dbReference type="ARBA" id="ARBA00003520"/>
    </source>
</evidence>
<comment type="similarity">
    <text evidence="7">Belongs to the actin family.</text>
</comment>
<dbReference type="PANTHER" id="PTHR11937">
    <property type="entry name" value="ACTIN"/>
    <property type="match status" value="1"/>
</dbReference>
<evidence type="ECO:0008006" key="10">
    <source>
        <dbReference type="Google" id="ProtNLM"/>
    </source>
</evidence>
<dbReference type="FunFam" id="3.30.420.40:FF:000148">
    <property type="entry name" value="Actin, alpha skeletal muscle"/>
    <property type="match status" value="1"/>
</dbReference>
<dbReference type="Gene3D" id="3.90.640.10">
    <property type="entry name" value="Actin, Chain A, domain 4"/>
    <property type="match status" value="1"/>
</dbReference>
<keyword evidence="5" id="KW-0067">ATP-binding</keyword>
<dbReference type="GO" id="GO:0005856">
    <property type="term" value="C:cytoskeleton"/>
    <property type="evidence" value="ECO:0007669"/>
    <property type="project" value="UniProtKB-SubCell"/>
</dbReference>
<dbReference type="Proteomes" id="UP000030746">
    <property type="component" value="Unassembled WGS sequence"/>
</dbReference>
<evidence type="ECO:0000256" key="2">
    <source>
        <dbReference type="ARBA" id="ARBA00004245"/>
    </source>
</evidence>